<evidence type="ECO:0000256" key="1">
    <source>
        <dbReference type="ARBA" id="ARBA00022679"/>
    </source>
</evidence>
<accession>A0A0W8FG72</accession>
<dbReference type="InterPro" id="IPR016181">
    <property type="entry name" value="Acyl_CoA_acyltransferase"/>
</dbReference>
<dbReference type="Pfam" id="PF00583">
    <property type="entry name" value="Acetyltransf_1"/>
    <property type="match status" value="1"/>
</dbReference>
<name>A0A0W8FG72_9ZZZZ</name>
<gene>
    <name evidence="4" type="ORF">ASZ90_010414</name>
</gene>
<reference evidence="4" key="1">
    <citation type="journal article" date="2015" name="Proc. Natl. Acad. Sci. U.S.A.">
        <title>Networks of energetic and metabolic interactions define dynamics in microbial communities.</title>
        <authorList>
            <person name="Embree M."/>
            <person name="Liu J.K."/>
            <person name="Al-Bassam M.M."/>
            <person name="Zengler K."/>
        </authorList>
    </citation>
    <scope>NUCLEOTIDE SEQUENCE</scope>
</reference>
<keyword evidence="2" id="KW-0012">Acyltransferase</keyword>
<dbReference type="InterPro" id="IPR000182">
    <property type="entry name" value="GNAT_dom"/>
</dbReference>
<evidence type="ECO:0000256" key="2">
    <source>
        <dbReference type="ARBA" id="ARBA00023315"/>
    </source>
</evidence>
<dbReference type="PANTHER" id="PTHR43877">
    <property type="entry name" value="AMINOALKYLPHOSPHONATE N-ACETYLTRANSFERASE-RELATED-RELATED"/>
    <property type="match status" value="1"/>
</dbReference>
<dbReference type="PROSITE" id="PS51186">
    <property type="entry name" value="GNAT"/>
    <property type="match status" value="1"/>
</dbReference>
<dbReference type="EMBL" id="LNQE01001250">
    <property type="protein sequence ID" value="KUG19860.1"/>
    <property type="molecule type" value="Genomic_DNA"/>
</dbReference>
<evidence type="ECO:0000259" key="3">
    <source>
        <dbReference type="PROSITE" id="PS51186"/>
    </source>
</evidence>
<evidence type="ECO:0000313" key="4">
    <source>
        <dbReference type="EMBL" id="KUG19860.1"/>
    </source>
</evidence>
<protein>
    <submittedName>
        <fullName evidence="4">Histone acetyltransferase hpa2</fullName>
    </submittedName>
</protein>
<organism evidence="4">
    <name type="scientific">hydrocarbon metagenome</name>
    <dbReference type="NCBI Taxonomy" id="938273"/>
    <lineage>
        <taxon>unclassified sequences</taxon>
        <taxon>metagenomes</taxon>
        <taxon>ecological metagenomes</taxon>
    </lineage>
</organism>
<comment type="caution">
    <text evidence="4">The sequence shown here is derived from an EMBL/GenBank/DDBJ whole genome shotgun (WGS) entry which is preliminary data.</text>
</comment>
<dbReference type="InterPro" id="IPR050832">
    <property type="entry name" value="Bact_Acetyltransf"/>
</dbReference>
<keyword evidence="1 4" id="KW-0808">Transferase</keyword>
<dbReference type="SUPFAM" id="SSF55729">
    <property type="entry name" value="Acyl-CoA N-acyltransferases (Nat)"/>
    <property type="match status" value="1"/>
</dbReference>
<dbReference type="GO" id="GO:0016747">
    <property type="term" value="F:acyltransferase activity, transferring groups other than amino-acyl groups"/>
    <property type="evidence" value="ECO:0007669"/>
    <property type="project" value="InterPro"/>
</dbReference>
<dbReference type="AlphaFoldDB" id="A0A0W8FG72"/>
<sequence>MRRTSLPSSRIIVSSTGTYRNHRNLMLKHAIDDAPGRERRGTVGTPRHLHSVSWQINKRMRRYPRCSPETRNHHYSRLYPLRNGRVRRCRRCLSGNGNLQIFWLSVDSRYSPGCYGMIIVGECHLPVQSMQGTFRGIPIRRFRPAEIEETNRLVDLTIETSYAGIYPREAIDFFLAYHTAGHILEDADLGCTFVLAPGGRIVGTGTLLGTTIKRVFVHPSHQRRGYGSLLMHALEGEALERGIRRVELYASLPAKRFYDVLGYFTESEGYIPVRNEKKLDYYAMAKRLDEGR</sequence>
<dbReference type="Gene3D" id="3.40.630.30">
    <property type="match status" value="1"/>
</dbReference>
<dbReference type="CDD" id="cd04301">
    <property type="entry name" value="NAT_SF"/>
    <property type="match status" value="1"/>
</dbReference>
<proteinExistence type="predicted"/>
<feature type="domain" description="N-acetyltransferase" evidence="3">
    <location>
        <begin position="140"/>
        <end position="289"/>
    </location>
</feature>